<feature type="compositionally biased region" description="Low complexity" evidence="16">
    <location>
        <begin position="300"/>
        <end position="311"/>
    </location>
</feature>
<dbReference type="Pfam" id="PF03443">
    <property type="entry name" value="AA9"/>
    <property type="match status" value="1"/>
</dbReference>
<keyword evidence="20" id="KW-1185">Reference proteome</keyword>
<keyword evidence="10" id="KW-1015">Disulfide bond</keyword>
<feature type="region of interest" description="Disordered" evidence="16">
    <location>
        <begin position="35"/>
        <end position="66"/>
    </location>
</feature>
<dbReference type="InterPro" id="IPR049892">
    <property type="entry name" value="AA9"/>
</dbReference>
<keyword evidence="6" id="KW-0136">Cellulose degradation</keyword>
<evidence type="ECO:0000256" key="9">
    <source>
        <dbReference type="ARBA" id="ARBA00023033"/>
    </source>
</evidence>
<feature type="compositionally biased region" description="Gly residues" evidence="16">
    <location>
        <begin position="264"/>
        <end position="299"/>
    </location>
</feature>
<evidence type="ECO:0000256" key="7">
    <source>
        <dbReference type="ARBA" id="ARBA00023002"/>
    </source>
</evidence>
<evidence type="ECO:0000259" key="18">
    <source>
        <dbReference type="Pfam" id="PF03443"/>
    </source>
</evidence>
<evidence type="ECO:0000256" key="15">
    <source>
        <dbReference type="ARBA" id="ARBA00047174"/>
    </source>
</evidence>
<dbReference type="OrthoDB" id="4849160at2759"/>
<feature type="chain" id="PRO_5019557558" description="lytic cellulose monooxygenase (C4-dehydrogenating)" evidence="17">
    <location>
        <begin position="20"/>
        <end position="354"/>
    </location>
</feature>
<feature type="signal peptide" evidence="17">
    <location>
        <begin position="1"/>
        <end position="19"/>
    </location>
</feature>
<organism evidence="19 20">
    <name type="scientific">Panaeolus cyanescens</name>
    <dbReference type="NCBI Taxonomy" id="181874"/>
    <lineage>
        <taxon>Eukaryota</taxon>
        <taxon>Fungi</taxon>
        <taxon>Dikarya</taxon>
        <taxon>Basidiomycota</taxon>
        <taxon>Agaricomycotina</taxon>
        <taxon>Agaricomycetes</taxon>
        <taxon>Agaricomycetidae</taxon>
        <taxon>Agaricales</taxon>
        <taxon>Agaricineae</taxon>
        <taxon>Galeropsidaceae</taxon>
        <taxon>Panaeolus</taxon>
    </lineage>
</organism>
<keyword evidence="3" id="KW-0964">Secreted</keyword>
<keyword evidence="9" id="KW-0503">Monooxygenase</keyword>
<keyword evidence="8" id="KW-0186">Copper</keyword>
<comment type="catalytic activity">
    <reaction evidence="14">
        <text>[(1-&gt;4)-beta-D-glucosyl]n+m + reduced acceptor + O2 = 4-dehydro-beta-D-glucosyl-[(1-&gt;4)-beta-D-glucosyl]n-1 + [(1-&gt;4)-beta-D-glucosyl]m + acceptor + H2O.</text>
        <dbReference type="EC" id="1.14.99.56"/>
    </reaction>
</comment>
<dbReference type="GO" id="GO:0046872">
    <property type="term" value="F:metal ion binding"/>
    <property type="evidence" value="ECO:0007669"/>
    <property type="project" value="UniProtKB-KW"/>
</dbReference>
<comment type="similarity">
    <text evidence="13">Belongs to the polysaccharide monooxygenase AA9 family.</text>
</comment>
<evidence type="ECO:0000256" key="17">
    <source>
        <dbReference type="SAM" id="SignalP"/>
    </source>
</evidence>
<dbReference type="CDD" id="cd21175">
    <property type="entry name" value="LPMO_AA9"/>
    <property type="match status" value="1"/>
</dbReference>
<dbReference type="InParanoid" id="A0A409WS66"/>
<evidence type="ECO:0000256" key="3">
    <source>
        <dbReference type="ARBA" id="ARBA00022525"/>
    </source>
</evidence>
<evidence type="ECO:0000313" key="19">
    <source>
        <dbReference type="EMBL" id="PPQ81363.1"/>
    </source>
</evidence>
<feature type="compositionally biased region" description="Low complexity" evidence="16">
    <location>
        <begin position="36"/>
        <end position="49"/>
    </location>
</feature>
<sequence length="354" mass="36038">MKSSFSLLSLLSAVASVSAHGFLAGFQVNNGDVLKAPSPNNADSPNNSPIRSVSSPDPNYLTSNPAITCGPNSKAGTTVANVNPGDTMSFDWEGADGSNWPHNTGPMITYMASCGDQDCNSISNPADLKWFKIDQVGRKPNSADWAQADLMKGGVATVSVPSDLAPGNYMVRHEIIALHLATTIDMAEFYPGCVALKVGGSQTGTPKSSDLVSFPGAYKDSDPGIFDPDVFNSRVQYIFPGPEVAALSGSGGTGSNSGSSAGSGTNGGSGSGSSGNANGGSSNGGTSNNGGSSGSGSGSSSGTTPAPSGSSKSCSIKKRTLLAGSNKEVLIRPRHFSRVMRRLVSDLTKAKHVY</sequence>
<dbReference type="GO" id="GO:0004497">
    <property type="term" value="F:monooxygenase activity"/>
    <property type="evidence" value="ECO:0007669"/>
    <property type="project" value="UniProtKB-KW"/>
</dbReference>
<evidence type="ECO:0000256" key="12">
    <source>
        <dbReference type="ARBA" id="ARBA00023326"/>
    </source>
</evidence>
<reference evidence="19 20" key="1">
    <citation type="journal article" date="2018" name="Evol. Lett.">
        <title>Horizontal gene cluster transfer increased hallucinogenic mushroom diversity.</title>
        <authorList>
            <person name="Reynolds H.T."/>
            <person name="Vijayakumar V."/>
            <person name="Gluck-Thaler E."/>
            <person name="Korotkin H.B."/>
            <person name="Matheny P.B."/>
            <person name="Slot J.C."/>
        </authorList>
    </citation>
    <scope>NUCLEOTIDE SEQUENCE [LARGE SCALE GENOMIC DNA]</scope>
    <source>
        <strain evidence="19 20">2629</strain>
    </source>
</reference>
<evidence type="ECO:0000256" key="1">
    <source>
        <dbReference type="ARBA" id="ARBA00001973"/>
    </source>
</evidence>
<name>A0A409WS66_9AGAR</name>
<dbReference type="STRING" id="181874.A0A409WS66"/>
<evidence type="ECO:0000256" key="5">
    <source>
        <dbReference type="ARBA" id="ARBA00022729"/>
    </source>
</evidence>
<evidence type="ECO:0000256" key="16">
    <source>
        <dbReference type="SAM" id="MobiDB-lite"/>
    </source>
</evidence>
<feature type="region of interest" description="Disordered" evidence="16">
    <location>
        <begin position="248"/>
        <end position="318"/>
    </location>
</feature>
<dbReference type="Gene3D" id="2.70.50.70">
    <property type="match status" value="1"/>
</dbReference>
<evidence type="ECO:0000256" key="13">
    <source>
        <dbReference type="ARBA" id="ARBA00044502"/>
    </source>
</evidence>
<proteinExistence type="inferred from homology"/>
<dbReference type="PANTHER" id="PTHR33353:SF10">
    <property type="entry name" value="ENDO-BETA-1,4-GLUCANASE D"/>
    <property type="match status" value="1"/>
</dbReference>
<keyword evidence="7" id="KW-0560">Oxidoreductase</keyword>
<comment type="subcellular location">
    <subcellularLocation>
        <location evidence="2">Secreted</location>
    </subcellularLocation>
</comment>
<protein>
    <recommendedName>
        <fullName evidence="15">lytic cellulose monooxygenase (C4-dehydrogenating)</fullName>
        <ecNumber evidence="15">1.14.99.56</ecNumber>
    </recommendedName>
</protein>
<feature type="compositionally biased region" description="Polar residues" evidence="16">
    <location>
        <begin position="50"/>
        <end position="66"/>
    </location>
</feature>
<comment type="caution">
    <text evidence="19">The sequence shown here is derived from an EMBL/GenBank/DDBJ whole genome shotgun (WGS) entry which is preliminary data.</text>
</comment>
<keyword evidence="5 17" id="KW-0732">Signal</keyword>
<dbReference type="EMBL" id="NHTK01005287">
    <property type="protein sequence ID" value="PPQ81363.1"/>
    <property type="molecule type" value="Genomic_DNA"/>
</dbReference>
<evidence type="ECO:0000256" key="6">
    <source>
        <dbReference type="ARBA" id="ARBA00023001"/>
    </source>
</evidence>
<accession>A0A409WS66</accession>
<evidence type="ECO:0000256" key="4">
    <source>
        <dbReference type="ARBA" id="ARBA00022723"/>
    </source>
</evidence>
<evidence type="ECO:0000256" key="2">
    <source>
        <dbReference type="ARBA" id="ARBA00004613"/>
    </source>
</evidence>
<dbReference type="AlphaFoldDB" id="A0A409WS66"/>
<keyword evidence="4" id="KW-0479">Metal-binding</keyword>
<evidence type="ECO:0000313" key="20">
    <source>
        <dbReference type="Proteomes" id="UP000284842"/>
    </source>
</evidence>
<evidence type="ECO:0000256" key="10">
    <source>
        <dbReference type="ARBA" id="ARBA00023157"/>
    </source>
</evidence>
<feature type="domain" description="Auxiliary Activity family 9 catalytic" evidence="18">
    <location>
        <begin position="20"/>
        <end position="227"/>
    </location>
</feature>
<comment type="cofactor">
    <cofactor evidence="1">
        <name>Cu(2+)</name>
        <dbReference type="ChEBI" id="CHEBI:29036"/>
    </cofactor>
</comment>
<keyword evidence="12" id="KW-0624">Polysaccharide degradation</keyword>
<evidence type="ECO:0000256" key="8">
    <source>
        <dbReference type="ARBA" id="ARBA00023008"/>
    </source>
</evidence>
<dbReference type="InterPro" id="IPR005103">
    <property type="entry name" value="AA9_LPMO"/>
</dbReference>
<keyword evidence="11" id="KW-0119">Carbohydrate metabolism</keyword>
<dbReference type="GO" id="GO:0005576">
    <property type="term" value="C:extracellular region"/>
    <property type="evidence" value="ECO:0007669"/>
    <property type="project" value="UniProtKB-SubCell"/>
</dbReference>
<evidence type="ECO:0000256" key="14">
    <source>
        <dbReference type="ARBA" id="ARBA00045077"/>
    </source>
</evidence>
<evidence type="ECO:0000256" key="11">
    <source>
        <dbReference type="ARBA" id="ARBA00023277"/>
    </source>
</evidence>
<dbReference type="GO" id="GO:0030245">
    <property type="term" value="P:cellulose catabolic process"/>
    <property type="evidence" value="ECO:0007669"/>
    <property type="project" value="UniProtKB-KW"/>
</dbReference>
<gene>
    <name evidence="19" type="ORF">CVT24_001141</name>
</gene>
<dbReference type="PANTHER" id="PTHR33353">
    <property type="entry name" value="PUTATIVE (AFU_ORTHOLOGUE AFUA_1G12560)-RELATED"/>
    <property type="match status" value="1"/>
</dbReference>
<dbReference type="Proteomes" id="UP000284842">
    <property type="component" value="Unassembled WGS sequence"/>
</dbReference>
<dbReference type="EC" id="1.14.99.56" evidence="15"/>